<dbReference type="EMBL" id="FONT01000003">
    <property type="protein sequence ID" value="SFE73311.1"/>
    <property type="molecule type" value="Genomic_DNA"/>
</dbReference>
<evidence type="ECO:0000256" key="2">
    <source>
        <dbReference type="ARBA" id="ARBA00005278"/>
    </source>
</evidence>
<dbReference type="AlphaFoldDB" id="A0A1I2CYD3"/>
<reference evidence="6 7" key="1">
    <citation type="submission" date="2016-10" db="EMBL/GenBank/DDBJ databases">
        <authorList>
            <person name="de Groot N.N."/>
        </authorList>
    </citation>
    <scope>NUCLEOTIDE SEQUENCE [LARGE SCALE GENOMIC DNA]</scope>
    <source>
        <strain evidence="6 7">DSM 23995</strain>
    </source>
</reference>
<evidence type="ECO:0000256" key="1">
    <source>
        <dbReference type="ARBA" id="ARBA00004141"/>
    </source>
</evidence>
<evidence type="ECO:0000313" key="7">
    <source>
        <dbReference type="Proteomes" id="UP000199516"/>
    </source>
</evidence>
<dbReference type="GO" id="GO:0005886">
    <property type="term" value="C:plasma membrane"/>
    <property type="evidence" value="ECO:0007669"/>
    <property type="project" value="UniProtKB-SubCell"/>
</dbReference>
<feature type="transmembrane region" description="Helical" evidence="5">
    <location>
        <begin position="459"/>
        <end position="478"/>
    </location>
</feature>
<dbReference type="Pfam" id="PF03323">
    <property type="entry name" value="GerA"/>
    <property type="match status" value="1"/>
</dbReference>
<dbReference type="GO" id="GO:0009847">
    <property type="term" value="P:spore germination"/>
    <property type="evidence" value="ECO:0007669"/>
    <property type="project" value="UniProtKB-UniRule"/>
</dbReference>
<dbReference type="InterPro" id="IPR050768">
    <property type="entry name" value="UPF0353/GerABKA_families"/>
</dbReference>
<evidence type="ECO:0000256" key="4">
    <source>
        <dbReference type="PIRNR" id="PIRNR005690"/>
    </source>
</evidence>
<dbReference type="Proteomes" id="UP000199516">
    <property type="component" value="Unassembled WGS sequence"/>
</dbReference>
<accession>A0A1I2CYD3</accession>
<keyword evidence="5" id="KW-1133">Transmembrane helix</keyword>
<dbReference type="RefSeq" id="WP_177194760.1">
    <property type="nucleotide sequence ID" value="NZ_FONT01000003.1"/>
</dbReference>
<keyword evidence="5" id="KW-0812">Transmembrane</keyword>
<dbReference type="PANTHER" id="PTHR22550">
    <property type="entry name" value="SPORE GERMINATION PROTEIN"/>
    <property type="match status" value="1"/>
</dbReference>
<gene>
    <name evidence="6" type="ORF">SAMN05192532_103284</name>
</gene>
<dbReference type="PANTHER" id="PTHR22550:SF5">
    <property type="entry name" value="LEUCINE ZIPPER PROTEIN 4"/>
    <property type="match status" value="1"/>
</dbReference>
<dbReference type="PIRSF" id="PIRSF005690">
    <property type="entry name" value="GerBA"/>
    <property type="match status" value="1"/>
</dbReference>
<name>A0A1I2CYD3_9BACI</name>
<feature type="transmembrane region" description="Helical" evidence="5">
    <location>
        <begin position="401"/>
        <end position="422"/>
    </location>
</feature>
<protein>
    <submittedName>
        <fullName evidence="6">Spore germination protein KA</fullName>
    </submittedName>
</protein>
<proteinExistence type="inferred from homology"/>
<evidence type="ECO:0000313" key="6">
    <source>
        <dbReference type="EMBL" id="SFE73311.1"/>
    </source>
</evidence>
<keyword evidence="7" id="KW-1185">Reference proteome</keyword>
<feature type="transmembrane region" description="Helical" evidence="5">
    <location>
        <begin position="434"/>
        <end position="453"/>
    </location>
</feature>
<sequence length="518" mass="58199">MRGYPNVYRVLQRLKRNRNDQQKPAKPSISFTISLDENKNILKQQLGDSPDVMFRTMSIPMVNRGTQAALLLSIDGIIDDEAIREHVIEPLLKKPEDSQGNRLKERITINEWKEEENVYQAVEQVLKGNTLLLTEGSNKALLINASKFEVRSIDEPQAEQAIRGARDGFVESTAVNISLLRQRISHPSLRFQTIVVGEISRTTITLAYMNDIVDTQLLNRVRERIKEVKVDSLKSSGELEQYIEDHPYTMFPTIGNTARPDKAAALLMEGRILVLINGTPICLFIPHLFIENMQNVEDYNSRPYYVSFIRLLRFLSFIISTTFPAIYIAALNFHKETIPSDMIVPIVQARELVPFPLAMEVILSIIMFEVVREAGIRLPQQVGSALSIVGALILGEVAVSAGLFGAPTVIVVSIAYIASFVINPIADVTALLRVFFFAASSLFGAYGLFVAMLGLLTHMVSLTSVGVPYMAPFAPVYFRDWEDALIRLPLRWIKHRPRSVPHRRDEKITALPKTGGKE</sequence>
<organism evidence="6 7">
    <name type="scientific">Alteribacillus iranensis</name>
    <dbReference type="NCBI Taxonomy" id="930128"/>
    <lineage>
        <taxon>Bacteria</taxon>
        <taxon>Bacillati</taxon>
        <taxon>Bacillota</taxon>
        <taxon>Bacilli</taxon>
        <taxon>Bacillales</taxon>
        <taxon>Bacillaceae</taxon>
        <taxon>Alteribacillus</taxon>
    </lineage>
</organism>
<comment type="subcellular location">
    <subcellularLocation>
        <location evidence="4">Cell membrane</location>
    </subcellularLocation>
    <subcellularLocation>
        <location evidence="1">Membrane</location>
        <topology evidence="1">Multi-pass membrane protein</topology>
    </subcellularLocation>
</comment>
<dbReference type="InterPro" id="IPR004995">
    <property type="entry name" value="Spore_Ger"/>
</dbReference>
<comment type="similarity">
    <text evidence="2 4">Belongs to the GerABKA family.</text>
</comment>
<evidence type="ECO:0000256" key="3">
    <source>
        <dbReference type="ARBA" id="ARBA00023136"/>
    </source>
</evidence>
<feature type="transmembrane region" description="Helical" evidence="5">
    <location>
        <begin position="272"/>
        <end position="290"/>
    </location>
</feature>
<feature type="transmembrane region" description="Helical" evidence="5">
    <location>
        <begin position="311"/>
        <end position="333"/>
    </location>
</feature>
<keyword evidence="3 4" id="KW-0472">Membrane</keyword>
<dbReference type="STRING" id="930128.SAMN05192532_103284"/>
<evidence type="ECO:0000256" key="5">
    <source>
        <dbReference type="SAM" id="Phobius"/>
    </source>
</evidence>